<feature type="compositionally biased region" description="Basic and acidic residues" evidence="10">
    <location>
        <begin position="780"/>
        <end position="792"/>
    </location>
</feature>
<dbReference type="GO" id="GO:0046474">
    <property type="term" value="P:glycerophospholipid biosynthetic process"/>
    <property type="evidence" value="ECO:0007669"/>
    <property type="project" value="TreeGrafter"/>
</dbReference>
<dbReference type="GO" id="GO:0047184">
    <property type="term" value="F:1-acylglycerophosphocholine O-acyltransferase activity"/>
    <property type="evidence" value="ECO:0007669"/>
    <property type="project" value="TreeGrafter"/>
</dbReference>
<dbReference type="GO" id="GO:0016020">
    <property type="term" value="C:membrane"/>
    <property type="evidence" value="ECO:0007669"/>
    <property type="project" value="UniProtKB-SubCell"/>
</dbReference>
<keyword evidence="6 11" id="KW-1133">Transmembrane helix</keyword>
<dbReference type="InterPro" id="IPR049941">
    <property type="entry name" value="LPLAT_7/PORCN-like"/>
</dbReference>
<feature type="region of interest" description="Disordered" evidence="10">
    <location>
        <begin position="879"/>
        <end position="916"/>
    </location>
</feature>
<feature type="compositionally biased region" description="Low complexity" evidence="10">
    <location>
        <begin position="313"/>
        <end position="323"/>
    </location>
</feature>
<evidence type="ECO:0000313" key="14">
    <source>
        <dbReference type="EMBL" id="WFC94926.1"/>
    </source>
</evidence>
<evidence type="ECO:0000256" key="3">
    <source>
        <dbReference type="ARBA" id="ARBA00022679"/>
    </source>
</evidence>
<dbReference type="GO" id="GO:0035091">
    <property type="term" value="F:phosphatidylinositol binding"/>
    <property type="evidence" value="ECO:0007669"/>
    <property type="project" value="InterPro"/>
</dbReference>
<evidence type="ECO:0000256" key="6">
    <source>
        <dbReference type="ARBA" id="ARBA00022989"/>
    </source>
</evidence>
<dbReference type="Gene3D" id="3.30.1520.10">
    <property type="entry name" value="Phox-like domain"/>
    <property type="match status" value="1"/>
</dbReference>
<dbReference type="Pfam" id="PF03062">
    <property type="entry name" value="MBOAT"/>
    <property type="match status" value="1"/>
</dbReference>
<organism evidence="14 15">
    <name type="scientific">Malassezia brasiliensis</name>
    <dbReference type="NCBI Taxonomy" id="1821822"/>
    <lineage>
        <taxon>Eukaryota</taxon>
        <taxon>Fungi</taxon>
        <taxon>Dikarya</taxon>
        <taxon>Basidiomycota</taxon>
        <taxon>Ustilaginomycotina</taxon>
        <taxon>Malasseziomycetes</taxon>
        <taxon>Malasseziales</taxon>
        <taxon>Malasseziaceae</taxon>
        <taxon>Malassezia</taxon>
    </lineage>
</organism>
<feature type="region of interest" description="Disordered" evidence="10">
    <location>
        <begin position="292"/>
        <end position="323"/>
    </location>
</feature>
<evidence type="ECO:0000256" key="1">
    <source>
        <dbReference type="ARBA" id="ARBA00004141"/>
    </source>
</evidence>
<evidence type="ECO:0000256" key="8">
    <source>
        <dbReference type="ARBA" id="ARBA00023315"/>
    </source>
</evidence>
<dbReference type="PROSITE" id="PS00678">
    <property type="entry name" value="WD_REPEATS_1"/>
    <property type="match status" value="3"/>
</dbReference>
<dbReference type="GO" id="GO:0003841">
    <property type="term" value="F:1-acylglycerol-3-phosphate O-acyltransferase activity"/>
    <property type="evidence" value="ECO:0007669"/>
    <property type="project" value="TreeGrafter"/>
</dbReference>
<dbReference type="CDD" id="cd00200">
    <property type="entry name" value="WD40"/>
    <property type="match status" value="1"/>
</dbReference>
<dbReference type="InterPro" id="IPR027267">
    <property type="entry name" value="AH/BAR_dom_sf"/>
</dbReference>
<dbReference type="Gene3D" id="2.130.10.10">
    <property type="entry name" value="YVTN repeat-like/Quinoprotein amine dehydrogenase"/>
    <property type="match status" value="1"/>
</dbReference>
<dbReference type="EMBL" id="CP119952">
    <property type="protein sequence ID" value="WFC94926.1"/>
    <property type="molecule type" value="Genomic_DNA"/>
</dbReference>
<feature type="compositionally biased region" description="Pro residues" evidence="10">
    <location>
        <begin position="900"/>
        <end position="913"/>
    </location>
</feature>
<dbReference type="SUPFAM" id="SSF64268">
    <property type="entry name" value="PX domain"/>
    <property type="match status" value="1"/>
</dbReference>
<comment type="subcellular location">
    <subcellularLocation>
        <location evidence="1">Membrane</location>
        <topology evidence="1">Multi-pass membrane protein</topology>
    </subcellularLocation>
</comment>
<evidence type="ECO:0000256" key="7">
    <source>
        <dbReference type="ARBA" id="ARBA00023136"/>
    </source>
</evidence>
<dbReference type="InterPro" id="IPR020472">
    <property type="entry name" value="WD40_PAC1"/>
</dbReference>
<dbReference type="PRINTS" id="PR00320">
    <property type="entry name" value="GPROTEINBRPT"/>
</dbReference>
<dbReference type="InterPro" id="IPR019775">
    <property type="entry name" value="WD40_repeat_CS"/>
</dbReference>
<dbReference type="InterPro" id="IPR001680">
    <property type="entry name" value="WD40_rpt"/>
</dbReference>
<dbReference type="PANTHER" id="PTHR13906">
    <property type="entry name" value="PORCUPINE"/>
    <property type="match status" value="1"/>
</dbReference>
<evidence type="ECO:0000259" key="12">
    <source>
        <dbReference type="Pfam" id="PF00787"/>
    </source>
</evidence>
<dbReference type="PROSITE" id="PS50294">
    <property type="entry name" value="WD_REPEATS_REGION"/>
    <property type="match status" value="4"/>
</dbReference>
<dbReference type="InterPro" id="IPR036871">
    <property type="entry name" value="PX_dom_sf"/>
</dbReference>
<keyword evidence="8" id="KW-0012">Acyltransferase</keyword>
<accession>A0AAF0DSL6</accession>
<feature type="transmembrane region" description="Helical" evidence="11">
    <location>
        <begin position="991"/>
        <end position="1009"/>
    </location>
</feature>
<evidence type="ECO:0000256" key="5">
    <source>
        <dbReference type="ARBA" id="ARBA00022737"/>
    </source>
</evidence>
<feature type="repeat" description="WD" evidence="9">
    <location>
        <begin position="132"/>
        <end position="174"/>
    </location>
</feature>
<keyword evidence="7 11" id="KW-0472">Membrane</keyword>
<dbReference type="InterPro" id="IPR036322">
    <property type="entry name" value="WD40_repeat_dom_sf"/>
</dbReference>
<evidence type="ECO:0000256" key="10">
    <source>
        <dbReference type="SAM" id="MobiDB-lite"/>
    </source>
</evidence>
<feature type="transmembrane region" description="Helical" evidence="11">
    <location>
        <begin position="1338"/>
        <end position="1362"/>
    </location>
</feature>
<feature type="region of interest" description="Disordered" evidence="10">
    <location>
        <begin position="753"/>
        <end position="866"/>
    </location>
</feature>
<dbReference type="SUPFAM" id="SSF50978">
    <property type="entry name" value="WD40 repeat-like"/>
    <property type="match status" value="1"/>
</dbReference>
<evidence type="ECO:0000256" key="11">
    <source>
        <dbReference type="SAM" id="Phobius"/>
    </source>
</evidence>
<dbReference type="PANTHER" id="PTHR13906:SF4">
    <property type="entry name" value="LYSOPHOSPHOLIPID ACYLTRANSFERASE 6"/>
    <property type="match status" value="1"/>
</dbReference>
<feature type="transmembrane region" description="Helical" evidence="11">
    <location>
        <begin position="1282"/>
        <end position="1304"/>
    </location>
</feature>
<dbReference type="PROSITE" id="PS50082">
    <property type="entry name" value="WD_REPEATS_2"/>
    <property type="match status" value="4"/>
</dbReference>
<dbReference type="Pfam" id="PF09325">
    <property type="entry name" value="Vps5"/>
    <property type="match status" value="1"/>
</dbReference>
<evidence type="ECO:0000256" key="4">
    <source>
        <dbReference type="ARBA" id="ARBA00022692"/>
    </source>
</evidence>
<proteinExistence type="predicted"/>
<dbReference type="Gene3D" id="1.20.1270.60">
    <property type="entry name" value="Arfaptin homology (AH) domain/BAR domain"/>
    <property type="match status" value="1"/>
</dbReference>
<feature type="transmembrane region" description="Helical" evidence="11">
    <location>
        <begin position="1192"/>
        <end position="1212"/>
    </location>
</feature>
<protein>
    <submittedName>
        <fullName evidence="14">Uncharacterized protein</fullName>
    </submittedName>
</protein>
<dbReference type="Proteomes" id="UP001216638">
    <property type="component" value="Chromosome 2"/>
</dbReference>
<evidence type="ECO:0000256" key="2">
    <source>
        <dbReference type="ARBA" id="ARBA00022574"/>
    </source>
</evidence>
<evidence type="ECO:0000313" key="15">
    <source>
        <dbReference type="Proteomes" id="UP001216638"/>
    </source>
</evidence>
<reference evidence="14" key="1">
    <citation type="submission" date="2023-03" db="EMBL/GenBank/DDBJ databases">
        <title>Mating type loci evolution in Malassezia.</title>
        <authorList>
            <person name="Coelho M.A."/>
        </authorList>
    </citation>
    <scope>NUCLEOTIDE SEQUENCE</scope>
    <source>
        <strain evidence="14">CBS 14135</strain>
    </source>
</reference>
<dbReference type="GO" id="GO:0005783">
    <property type="term" value="C:endoplasmic reticulum"/>
    <property type="evidence" value="ECO:0007669"/>
    <property type="project" value="TreeGrafter"/>
</dbReference>
<dbReference type="InterPro" id="IPR015943">
    <property type="entry name" value="WD40/YVTN_repeat-like_dom_sf"/>
</dbReference>
<feature type="repeat" description="WD" evidence="9">
    <location>
        <begin position="216"/>
        <end position="250"/>
    </location>
</feature>
<feature type="repeat" description="WD" evidence="9">
    <location>
        <begin position="88"/>
        <end position="131"/>
    </location>
</feature>
<sequence length="1390" mass="153568">MADKRKSPPLAAGEVVKRARQGNEGALTKTQRRTSSLSSSVISLQGAHTAEILDVKFSPDGQTIAAASADHTVSLWETYGGNRNIGQLVSHGRAVTTVAWAPAEETPTLVSGSADNTIIVWNARTGEKLRRFRGHKGIVNSVACTRSGHTMVASGSDDGRVLLWDLDERHAVDALDLGYPVTAVAFSEDGTQLFVGGVDNAIHAVDLATKQRPYSLRGHLDTIGSLALSRSGTHLLSSSLDDTLRIWDVRPFAPEPRPGVTESPRLYRTLTGAPSGFENILMKVTWSMDGERVASGSADRTSPAAPKPPPKDAAPVAPSDAPVKDAAATNMPSFYRREFHNVERTYRELAMYASALSMTGPNLIVPALPLPTSAMIHMPDAGYDEDVRELHELRNMLERWFERILNEPVLRSHKETRRFIESEYSYEPLPIEAEAPDGQRKQAAKAMAQVQSLAHVFSGELFGPEPSTSGVASMLGIRAHPKPPPAALVPVHLAAVSAVGVSDPHEDLAMARIELTRLEKQLGDVVQASARVSEARSAVHAAMQDVADAFLPLATLEEARGTSLQGRLPRTLRSAHTMYTNVGTLSDTIMHAEEVTLKDAMAYQELNLRTARLVLQERTSVILEHDIARRVTANKRQDAEQLRTARQLRPDRVEVAVEEVREAQHHEQLLERYLNQISHSLRESLQRHSIQTHQDLQHLILEHVRISGVYEQRVLEMLGLFDMDLSAAAQDAQKAAMAKANIKRKITPAQAAAARALKGNQTQEAEAPAPATSSTQKTQTPDEHEEDTRVNEEENESDSAIPSQTEPRAAPDAPEPSPSPWAEESPLPPPAPEDPTAGVWAADADNFGTCSRTPLQAPPASDEWSAPFAEPEGIAHADSTASMERASSHGQPDAATDNPEPTPSEEPPRPSLPNPSECWLPASTMIDHTAHWISEQFEIPPDYIKLVGCLFLAYVLSPILPRLPSASLRHVMNISVSLFFLSGVLHLYSGTVQLIATSLAVYLIAYFRIGGKHMPWVAFVFEMTHMLYTHLVRQLNDVPLTTVEISAMHMVLCMNLTSFAWSCYDGQMRPVNELDETQRASKIAQMPSLLEFFGYCFYFPGVLVGPSTRFADYHRWAQNQIYAPRSLPPPGGLVHSLKGVAFGTLALGMQGYSMDQFNYQRLADAKDVLQNTSFWHRFGFVQVAGVFVRFRYFGLWAISDAACVMSGLGYLGEDPMTKKPIWTRCKNVSVRGVMFANNWKELLDAWNSNTNVWLRENVYKRVAKPGKRPGFKSMMVTFMVSAFWHGISLGYYMTFIIAGFYQYIARLLRKSLRPVFFANIRTPDPTLRTFRKYTASQVLYSICSILATQITVDFAVISFFTLDLRSTLRAWKGADYYGFVILAVSLAAFW</sequence>
<feature type="domain" description="PX" evidence="12">
    <location>
        <begin position="338"/>
        <end position="422"/>
    </location>
</feature>
<gene>
    <name evidence="14" type="ORF">MBRA1_001564</name>
</gene>
<dbReference type="SMART" id="SM00320">
    <property type="entry name" value="WD40"/>
    <property type="match status" value="6"/>
</dbReference>
<keyword evidence="15" id="KW-1185">Reference proteome</keyword>
<keyword evidence="5" id="KW-0677">Repeat</keyword>
<evidence type="ECO:0000256" key="9">
    <source>
        <dbReference type="PROSITE-ProRule" id="PRU00221"/>
    </source>
</evidence>
<evidence type="ECO:0000259" key="13">
    <source>
        <dbReference type="Pfam" id="PF09325"/>
    </source>
</evidence>
<dbReference type="InterPro" id="IPR001683">
    <property type="entry name" value="PX_dom"/>
</dbReference>
<dbReference type="InterPro" id="IPR015404">
    <property type="entry name" value="Vps5_C"/>
</dbReference>
<feature type="transmembrane region" description="Helical" evidence="11">
    <location>
        <begin position="1374"/>
        <end position="1389"/>
    </location>
</feature>
<keyword evidence="2 9" id="KW-0853">WD repeat</keyword>
<dbReference type="Pfam" id="PF00400">
    <property type="entry name" value="WD40"/>
    <property type="match status" value="5"/>
</dbReference>
<name>A0AAF0DSL6_9BASI</name>
<feature type="domain" description="Sorting nexin/Vps5-like C-terminal" evidence="13">
    <location>
        <begin position="509"/>
        <end position="700"/>
    </location>
</feature>
<keyword evidence="4 11" id="KW-0812">Transmembrane</keyword>
<feature type="repeat" description="WD" evidence="9">
    <location>
        <begin position="45"/>
        <end position="77"/>
    </location>
</feature>
<dbReference type="Pfam" id="PF00787">
    <property type="entry name" value="PX"/>
    <property type="match status" value="1"/>
</dbReference>
<dbReference type="InterPro" id="IPR004299">
    <property type="entry name" value="MBOAT_fam"/>
</dbReference>
<dbReference type="GO" id="GO:0030258">
    <property type="term" value="P:lipid modification"/>
    <property type="evidence" value="ECO:0007669"/>
    <property type="project" value="TreeGrafter"/>
</dbReference>
<keyword evidence="3" id="KW-0808">Transferase</keyword>